<keyword evidence="9" id="KW-1185">Reference proteome</keyword>
<dbReference type="SUPFAM" id="SSF109885">
    <property type="entry name" value="I/LWEQ domain"/>
    <property type="match status" value="1"/>
</dbReference>
<dbReference type="RefSeq" id="XP_004253902.1">
    <property type="nucleotide sequence ID" value="XM_004253854.1"/>
</dbReference>
<dbReference type="GO" id="GO:0030864">
    <property type="term" value="C:cortical actin cytoskeleton"/>
    <property type="evidence" value="ECO:0007669"/>
    <property type="project" value="TreeGrafter"/>
</dbReference>
<dbReference type="PANTHER" id="PTHR10407">
    <property type="entry name" value="HUNTINGTIN INTERACTING PROTEIN 1"/>
    <property type="match status" value="1"/>
</dbReference>
<feature type="domain" description="I/LWEQ" evidence="7">
    <location>
        <begin position="806"/>
        <end position="1049"/>
    </location>
</feature>
<evidence type="ECO:0000313" key="9">
    <source>
        <dbReference type="Proteomes" id="UP000014680"/>
    </source>
</evidence>
<dbReference type="GO" id="GO:0030136">
    <property type="term" value="C:clathrin-coated vesicle"/>
    <property type="evidence" value="ECO:0007669"/>
    <property type="project" value="TreeGrafter"/>
</dbReference>
<feature type="coiled-coil region" evidence="4">
    <location>
        <begin position="592"/>
        <end position="651"/>
    </location>
</feature>
<keyword evidence="4" id="KW-0175">Coiled coil</keyword>
<evidence type="ECO:0000256" key="5">
    <source>
        <dbReference type="SAM" id="MobiDB-lite"/>
    </source>
</evidence>
<dbReference type="EMBL" id="KB206864">
    <property type="protein sequence ID" value="ELP87131.1"/>
    <property type="molecule type" value="Genomic_DNA"/>
</dbReference>
<dbReference type="GO" id="GO:0006897">
    <property type="term" value="P:endocytosis"/>
    <property type="evidence" value="ECO:0007669"/>
    <property type="project" value="InterPro"/>
</dbReference>
<dbReference type="Proteomes" id="UP000014680">
    <property type="component" value="Unassembled WGS sequence"/>
</dbReference>
<evidence type="ECO:0000256" key="1">
    <source>
        <dbReference type="ARBA" id="ARBA00004496"/>
    </source>
</evidence>
<feature type="coiled-coil region" evidence="4">
    <location>
        <begin position="336"/>
        <end position="552"/>
    </location>
</feature>
<dbReference type="GO" id="GO:0048268">
    <property type="term" value="P:clathrin coat assembly"/>
    <property type="evidence" value="ECO:0007669"/>
    <property type="project" value="TreeGrafter"/>
</dbReference>
<dbReference type="GO" id="GO:0051015">
    <property type="term" value="F:actin filament binding"/>
    <property type="evidence" value="ECO:0007669"/>
    <property type="project" value="TreeGrafter"/>
</dbReference>
<dbReference type="AlphaFoldDB" id="A0A0A1TZV5"/>
<feature type="region of interest" description="Disordered" evidence="5">
    <location>
        <begin position="261"/>
        <end position="283"/>
    </location>
</feature>
<feature type="compositionally biased region" description="Pro residues" evidence="5">
    <location>
        <begin position="267"/>
        <end position="283"/>
    </location>
</feature>
<dbReference type="PROSITE" id="PS50942">
    <property type="entry name" value="ENTH"/>
    <property type="match status" value="1"/>
</dbReference>
<dbReference type="InterPro" id="IPR008942">
    <property type="entry name" value="ENTH_VHS"/>
</dbReference>
<dbReference type="PANTHER" id="PTHR10407:SF15">
    <property type="entry name" value="HUNTINGTIN INTERACTING PROTEIN 1"/>
    <property type="match status" value="1"/>
</dbReference>
<dbReference type="Gene3D" id="1.25.40.90">
    <property type="match status" value="1"/>
</dbReference>
<feature type="domain" description="ENTH" evidence="6">
    <location>
        <begin position="1"/>
        <end position="122"/>
    </location>
</feature>
<protein>
    <submittedName>
        <fullName evidence="8">Paramyosin, putative</fullName>
    </submittedName>
</protein>
<feature type="transmembrane region" description="Helical" evidence="3">
    <location>
        <begin position="175"/>
        <end position="196"/>
    </location>
</feature>
<feature type="coiled-coil region" evidence="4">
    <location>
        <begin position="1017"/>
        <end position="1051"/>
    </location>
</feature>
<evidence type="ECO:0000256" key="4">
    <source>
        <dbReference type="SAM" id="Coils"/>
    </source>
</evidence>
<dbReference type="GO" id="GO:0035615">
    <property type="term" value="F:clathrin adaptor activity"/>
    <property type="evidence" value="ECO:0007669"/>
    <property type="project" value="TreeGrafter"/>
</dbReference>
<dbReference type="KEGG" id="eiv:EIN_496860"/>
<reference evidence="8 9" key="1">
    <citation type="submission" date="2012-10" db="EMBL/GenBank/DDBJ databases">
        <authorList>
            <person name="Zafar N."/>
            <person name="Inman J."/>
            <person name="Hall N."/>
            <person name="Lorenzi H."/>
            <person name="Caler E."/>
        </authorList>
    </citation>
    <scope>NUCLEOTIDE SEQUENCE [LARGE SCALE GENOMIC DNA]</scope>
    <source>
        <strain evidence="8 9">IP1</strain>
    </source>
</reference>
<organism evidence="8 9">
    <name type="scientific">Entamoeba invadens IP1</name>
    <dbReference type="NCBI Taxonomy" id="370355"/>
    <lineage>
        <taxon>Eukaryota</taxon>
        <taxon>Amoebozoa</taxon>
        <taxon>Evosea</taxon>
        <taxon>Archamoebae</taxon>
        <taxon>Mastigamoebida</taxon>
        <taxon>Entamoebidae</taxon>
        <taxon>Entamoeba</taxon>
    </lineage>
</organism>
<evidence type="ECO:0000256" key="2">
    <source>
        <dbReference type="ARBA" id="ARBA00022490"/>
    </source>
</evidence>
<evidence type="ECO:0000259" key="7">
    <source>
        <dbReference type="PROSITE" id="PS50945"/>
    </source>
</evidence>
<dbReference type="SUPFAM" id="SSF48464">
    <property type="entry name" value="ENTH/VHS domain"/>
    <property type="match status" value="1"/>
</dbReference>
<dbReference type="Gene3D" id="1.20.1410.10">
    <property type="entry name" value="I/LWEQ domain"/>
    <property type="match status" value="1"/>
</dbReference>
<proteinExistence type="predicted"/>
<accession>A0A0A1TZV5</accession>
<name>A0A0A1TZV5_ENTIV</name>
<keyword evidence="3" id="KW-0472">Membrane</keyword>
<keyword evidence="2" id="KW-0963">Cytoplasm</keyword>
<comment type="caution">
    <text evidence="3">Lacks conserved residue(s) required for the propagation of feature annotation.</text>
</comment>
<dbReference type="InterPro" id="IPR035964">
    <property type="entry name" value="I/LWEQ_dom_sf"/>
</dbReference>
<gene>
    <name evidence="8" type="ORF">EIN_496860</name>
</gene>
<dbReference type="VEuPathDB" id="AmoebaDB:EIN_496860"/>
<dbReference type="PROSITE" id="PS50945">
    <property type="entry name" value="I_LWEQ"/>
    <property type="match status" value="1"/>
</dbReference>
<dbReference type="GO" id="GO:0080025">
    <property type="term" value="F:phosphatidylinositol-3,5-bisphosphate binding"/>
    <property type="evidence" value="ECO:0007669"/>
    <property type="project" value="TreeGrafter"/>
</dbReference>
<dbReference type="GeneID" id="14886118"/>
<evidence type="ECO:0000256" key="3">
    <source>
        <dbReference type="PROSITE-ProRule" id="PRU00243"/>
    </source>
</evidence>
<dbReference type="GO" id="GO:0032051">
    <property type="term" value="F:clathrin light chain binding"/>
    <property type="evidence" value="ECO:0007669"/>
    <property type="project" value="TreeGrafter"/>
</dbReference>
<dbReference type="OMA" id="FQMSVEM"/>
<dbReference type="GO" id="GO:0007015">
    <property type="term" value="P:actin filament organization"/>
    <property type="evidence" value="ECO:0007669"/>
    <property type="project" value="TreeGrafter"/>
</dbReference>
<dbReference type="InterPro" id="IPR002558">
    <property type="entry name" value="ILWEQ_dom"/>
</dbReference>
<evidence type="ECO:0000259" key="6">
    <source>
        <dbReference type="PROSITE" id="PS50942"/>
    </source>
</evidence>
<dbReference type="InterPro" id="IPR013809">
    <property type="entry name" value="ENTH"/>
</dbReference>
<dbReference type="GO" id="GO:0043325">
    <property type="term" value="F:phosphatidylinositol-3,4-bisphosphate binding"/>
    <property type="evidence" value="ECO:0007669"/>
    <property type="project" value="TreeGrafter"/>
</dbReference>
<dbReference type="SUPFAM" id="SSF46966">
    <property type="entry name" value="Spectrin repeat"/>
    <property type="match status" value="1"/>
</dbReference>
<dbReference type="SMART" id="SM00307">
    <property type="entry name" value="ILWEQ"/>
    <property type="match status" value="1"/>
</dbReference>
<dbReference type="OrthoDB" id="16210at2759"/>
<keyword evidence="3" id="KW-1133">Transmembrane helix</keyword>
<comment type="subcellular location">
    <subcellularLocation>
        <location evidence="1">Cytoplasm</location>
    </subcellularLocation>
</comment>
<evidence type="ECO:0000313" key="8">
    <source>
        <dbReference type="EMBL" id="ELP87131.1"/>
    </source>
</evidence>
<dbReference type="InterPro" id="IPR030224">
    <property type="entry name" value="Sla2_fam"/>
</dbReference>
<dbReference type="CDD" id="cd16986">
    <property type="entry name" value="ANTH_N_Sla2p_HIP1_like"/>
    <property type="match status" value="1"/>
</dbReference>
<dbReference type="Pfam" id="PF01608">
    <property type="entry name" value="I_LWEQ"/>
    <property type="match status" value="1"/>
</dbReference>
<sequence>MEKAINKATDPADSFPKDKHVRTIIVSCPTEQACMQVYRYLLDKVRKGNPVTQMKAIQILHRVMLDGPEKACQTPVFDLRWVPELERFKRSQQLNMSTDIFCKYVRMLETKVQMHTAQQIIPGSMDPEIFKKTFSKISTENCQKLNPIIQPMLNHLKMCVENTEGILKILNSKKIFSLIAMLVTLIRELSGVYYMYYHVIFTTFVKLHHDGEYKDIIAKFDQMHNTLKNLFDQVSVIRDVTALVTVPQLATDPPDFSVITLGRERSPSPPPQPKVQTPPPQPIQPQFTPFDFSEMNKPTQKPVEPTFQPFDFSKEAQAPPPPPVKVEKEVIVKIEKVVDNERINKLLKRIKELEEEINDLKMRIDQLKADQRRELKKVNEEKEKANNAKIAELEKLIEELKNQLTDEKKKDDVIKALQTQIAEKEAELEKKKNVETDLAAKEAELKKLEESLREIEALKDQMKFKNDEAERKNAELQKKVENEQEKIKELEKTYDEMKKMNEGKEGNLQELLRQLEEERTKVKNWEKKGEEFENYKKKQREYEEQNRVELAELKRQNELLAADLKNQVGLSEQQKTEFAGLSQKFAELSQDYEKFKVQDAKLQKELEDEKKKSDFIAQQLVDEKNSKLKLADELNEVQERYENTAKALEMERFGRETDYWLVVNAGVKGAEKEMDNFFNLFNDTSIEGNPNANKATVLRDLTLLNATGIAYKASVEKNHPKEAEKEVENFVSTIKMLLEDIKGAEMKNPDEKLKVEIRGATVELIASVRDMMGKCIDREKVGEAGGVFDIKMTKEKTLVEGIEESAEVVNLSGIDEDAERELTKAANSIMGLAKDLEKWLSQSKKGVSAEMDVNQAIMESAQAIAKATAALVNAAASAQKERVALGKKYATPTKPYAPNQIWSEGLVTAGKEVAEATKQIVTVANNNVTPGTEKDTDALIATSHEVAKCTAHLVTAARSKADFDSPTLQKVENASRGVNEATKLLVEAVKAIGDMKKQSDESINYGDLSDYQLVIKEREASIQVLKLRRQLDEAEQRLKNINKQRYAKQNN</sequence>
<keyword evidence="3" id="KW-0812">Transmembrane</keyword>